<evidence type="ECO:0000313" key="2">
    <source>
        <dbReference type="EMBL" id="XBO40157.1"/>
    </source>
</evidence>
<dbReference type="RefSeq" id="WP_406857012.1">
    <property type="nucleotide sequence ID" value="NZ_CP157484.1"/>
</dbReference>
<dbReference type="AlphaFoldDB" id="A0AAU7JIB2"/>
<keyword evidence="1" id="KW-0732">Signal</keyword>
<accession>A0AAU7JIB2</accession>
<organism evidence="2">
    <name type="scientific">Alsobacter sp. KACC 23698</name>
    <dbReference type="NCBI Taxonomy" id="3149229"/>
    <lineage>
        <taxon>Bacteria</taxon>
        <taxon>Pseudomonadati</taxon>
        <taxon>Pseudomonadota</taxon>
        <taxon>Alphaproteobacteria</taxon>
        <taxon>Hyphomicrobiales</taxon>
        <taxon>Alsobacteraceae</taxon>
        <taxon>Alsobacter</taxon>
    </lineage>
</organism>
<proteinExistence type="predicted"/>
<feature type="chain" id="PRO_5043661042" description="Lipoprotein" evidence="1">
    <location>
        <begin position="19"/>
        <end position="41"/>
    </location>
</feature>
<evidence type="ECO:0008006" key="3">
    <source>
        <dbReference type="Google" id="ProtNLM"/>
    </source>
</evidence>
<feature type="signal peptide" evidence="1">
    <location>
        <begin position="1"/>
        <end position="18"/>
    </location>
</feature>
<protein>
    <recommendedName>
        <fullName evidence="3">Lipoprotein</fullName>
    </recommendedName>
</protein>
<dbReference type="PROSITE" id="PS51257">
    <property type="entry name" value="PROKAR_LIPOPROTEIN"/>
    <property type="match status" value="1"/>
</dbReference>
<name>A0AAU7JIB2_9HYPH</name>
<reference evidence="2" key="1">
    <citation type="submission" date="2024-05" db="EMBL/GenBank/DDBJ databases">
        <authorList>
            <person name="Kim S."/>
            <person name="Heo J."/>
            <person name="Choi H."/>
            <person name="Choi Y."/>
            <person name="Kwon S.-W."/>
            <person name="Kim Y."/>
        </authorList>
    </citation>
    <scope>NUCLEOTIDE SEQUENCE</scope>
    <source>
        <strain evidence="2">KACC 23698</strain>
    </source>
</reference>
<gene>
    <name evidence="2" type="ORF">ABEG18_05090</name>
</gene>
<dbReference type="EMBL" id="CP157484">
    <property type="protein sequence ID" value="XBO40157.1"/>
    <property type="molecule type" value="Genomic_DNA"/>
</dbReference>
<evidence type="ECO:0000256" key="1">
    <source>
        <dbReference type="SAM" id="SignalP"/>
    </source>
</evidence>
<sequence>MRRVLALAALISVAVSLAGCGHCTDLRPYNPFRTCQDDQAR</sequence>